<organism evidence="1">
    <name type="scientific">uncultured Rubrobacteraceae bacterium</name>
    <dbReference type="NCBI Taxonomy" id="349277"/>
    <lineage>
        <taxon>Bacteria</taxon>
        <taxon>Bacillati</taxon>
        <taxon>Actinomycetota</taxon>
        <taxon>Rubrobacteria</taxon>
        <taxon>Rubrobacterales</taxon>
        <taxon>Rubrobacteraceae</taxon>
        <taxon>environmental samples</taxon>
    </lineage>
</organism>
<proteinExistence type="predicted"/>
<reference evidence="1" key="1">
    <citation type="submission" date="2020-02" db="EMBL/GenBank/DDBJ databases">
        <authorList>
            <person name="Meier V. D."/>
        </authorList>
    </citation>
    <scope>NUCLEOTIDE SEQUENCE</scope>
    <source>
        <strain evidence="1">AVDCRST_MAG25</strain>
    </source>
</reference>
<dbReference type="EMBL" id="CADCVI010000086">
    <property type="protein sequence ID" value="CAA9465041.1"/>
    <property type="molecule type" value="Genomic_DNA"/>
</dbReference>
<accession>A0A6J4R7L5</accession>
<protein>
    <submittedName>
        <fullName evidence="1">Uncharacterized protein</fullName>
    </submittedName>
</protein>
<dbReference type="AlphaFoldDB" id="A0A6J4R7L5"/>
<evidence type="ECO:0000313" key="1">
    <source>
        <dbReference type="EMBL" id="CAA9465041.1"/>
    </source>
</evidence>
<sequence length="60" mass="6672">MDFRELMGGYGHLAMRVGSVDGAAARLSEDTDHRALLLEAGREDFPVEKTSRPRRIRAEG</sequence>
<gene>
    <name evidence="1" type="ORF">AVDCRST_MAG25-1410</name>
</gene>
<name>A0A6J4R7L5_9ACTN</name>